<keyword evidence="7 12" id="KW-0406">Ion transport</keyword>
<dbReference type="PANTHER" id="PTHR28259">
    <property type="entry name" value="FLUORIDE EXPORT PROTEIN 1-RELATED"/>
    <property type="match status" value="1"/>
</dbReference>
<keyword evidence="12" id="KW-0813">Transport</keyword>
<comment type="activity regulation">
    <text evidence="12">Na(+) is not transported, but it plays an essential structural role and its presence is essential for fluoride channel function.</text>
</comment>
<dbReference type="EMBL" id="JACCEV010000002">
    <property type="protein sequence ID" value="NYT85805.1"/>
    <property type="molecule type" value="Genomic_DNA"/>
</dbReference>
<evidence type="ECO:0000313" key="14">
    <source>
        <dbReference type="Proteomes" id="UP000554144"/>
    </source>
</evidence>
<accession>A0A853H3M6</accession>
<dbReference type="InterPro" id="IPR003691">
    <property type="entry name" value="FluC"/>
</dbReference>
<dbReference type="PANTHER" id="PTHR28259:SF1">
    <property type="entry name" value="FLUORIDE EXPORT PROTEIN 1-RELATED"/>
    <property type="match status" value="1"/>
</dbReference>
<dbReference type="OrthoDB" id="9806299at2"/>
<dbReference type="GO" id="GO:0062054">
    <property type="term" value="F:fluoride channel activity"/>
    <property type="evidence" value="ECO:0007669"/>
    <property type="project" value="UniProtKB-UniRule"/>
</dbReference>
<comment type="function">
    <text evidence="12">Fluoride-specific ion channel. Important for reducing fluoride concentration in the cell, thus reducing its toxicity.</text>
</comment>
<keyword evidence="14" id="KW-1185">Reference proteome</keyword>
<evidence type="ECO:0000256" key="3">
    <source>
        <dbReference type="ARBA" id="ARBA00022519"/>
    </source>
</evidence>
<evidence type="ECO:0000313" key="13">
    <source>
        <dbReference type="EMBL" id="NYT85805.1"/>
    </source>
</evidence>
<feature type="transmembrane region" description="Helical" evidence="12">
    <location>
        <begin position="97"/>
        <end position="121"/>
    </location>
</feature>
<evidence type="ECO:0000256" key="11">
    <source>
        <dbReference type="ARBA" id="ARBA00035585"/>
    </source>
</evidence>
<keyword evidence="3" id="KW-0997">Cell inner membrane</keyword>
<keyword evidence="6 12" id="KW-0915">Sodium</keyword>
<dbReference type="GO" id="GO:0140114">
    <property type="term" value="P:cellular detoxification of fluoride"/>
    <property type="evidence" value="ECO:0007669"/>
    <property type="project" value="UniProtKB-UniRule"/>
</dbReference>
<feature type="transmembrane region" description="Helical" evidence="12">
    <location>
        <begin position="67"/>
        <end position="85"/>
    </location>
</feature>
<reference evidence="13 14" key="1">
    <citation type="submission" date="2020-07" db="EMBL/GenBank/DDBJ databases">
        <title>Taxonomic revisions and descriptions of new bacterial species based on genomic comparisons in the high-G+C-content subgroup of the family Alcaligenaceae.</title>
        <authorList>
            <person name="Szabo A."/>
            <person name="Felfoldi T."/>
        </authorList>
    </citation>
    <scope>NUCLEOTIDE SEQUENCE [LARGE SCALE GENOMIC DNA]</scope>
    <source>
        <strain evidence="13 14">DSM 25667</strain>
    </source>
</reference>
<evidence type="ECO:0000256" key="5">
    <source>
        <dbReference type="ARBA" id="ARBA00022989"/>
    </source>
</evidence>
<dbReference type="GO" id="GO:0005886">
    <property type="term" value="C:plasma membrane"/>
    <property type="evidence" value="ECO:0007669"/>
    <property type="project" value="UniProtKB-SubCell"/>
</dbReference>
<keyword evidence="4 12" id="KW-0812">Transmembrane</keyword>
<keyword evidence="9 12" id="KW-0407">Ion channel</keyword>
<comment type="subcellular location">
    <subcellularLocation>
        <location evidence="1 12">Cell membrane</location>
        <topology evidence="1 12">Multi-pass membrane protein</topology>
    </subcellularLocation>
</comment>
<dbReference type="Pfam" id="PF02537">
    <property type="entry name" value="CRCB"/>
    <property type="match status" value="1"/>
</dbReference>
<feature type="binding site" evidence="12">
    <location>
        <position position="78"/>
    </location>
    <ligand>
        <name>Na(+)</name>
        <dbReference type="ChEBI" id="CHEBI:29101"/>
        <note>structural</note>
    </ligand>
</feature>
<keyword evidence="5 12" id="KW-1133">Transmembrane helix</keyword>
<evidence type="ECO:0000256" key="12">
    <source>
        <dbReference type="HAMAP-Rule" id="MF_00454"/>
    </source>
</evidence>
<evidence type="ECO:0000256" key="10">
    <source>
        <dbReference type="ARBA" id="ARBA00035120"/>
    </source>
</evidence>
<evidence type="ECO:0000256" key="1">
    <source>
        <dbReference type="ARBA" id="ARBA00004651"/>
    </source>
</evidence>
<dbReference type="RefSeq" id="WP_130039360.1">
    <property type="nucleotide sequence ID" value="NZ_JACCEV010000002.1"/>
</dbReference>
<feature type="transmembrane region" description="Helical" evidence="12">
    <location>
        <begin position="32"/>
        <end position="55"/>
    </location>
</feature>
<evidence type="ECO:0000256" key="7">
    <source>
        <dbReference type="ARBA" id="ARBA00023065"/>
    </source>
</evidence>
<dbReference type="HAMAP" id="MF_00454">
    <property type="entry name" value="FluC"/>
    <property type="match status" value="1"/>
</dbReference>
<comment type="catalytic activity">
    <reaction evidence="11">
        <text>fluoride(in) = fluoride(out)</text>
        <dbReference type="Rhea" id="RHEA:76159"/>
        <dbReference type="ChEBI" id="CHEBI:17051"/>
    </reaction>
    <physiologicalReaction direction="left-to-right" evidence="11">
        <dbReference type="Rhea" id="RHEA:76160"/>
    </physiologicalReaction>
</comment>
<comment type="similarity">
    <text evidence="10 12">Belongs to the fluoride channel Fluc/FEX (TC 1.A.43) family.</text>
</comment>
<protein>
    <recommendedName>
        <fullName evidence="12">Fluoride-specific ion channel FluC</fullName>
    </recommendedName>
</protein>
<evidence type="ECO:0000256" key="8">
    <source>
        <dbReference type="ARBA" id="ARBA00023136"/>
    </source>
</evidence>
<dbReference type="NCBIfam" id="TIGR00494">
    <property type="entry name" value="crcB"/>
    <property type="match status" value="1"/>
</dbReference>
<comment type="caution">
    <text evidence="13">The sequence shown here is derived from an EMBL/GenBank/DDBJ whole genome shotgun (WGS) entry which is preliminary data.</text>
</comment>
<sequence length="125" mass="13257">MGYLFVFLGAGLGGMARYGVNLAFLKTVGPSGFPLGTLLINVLGSLLMGLLVVLMSQHGALPRHIQLFLATGVLGGFTTFSTFSLESMTLLHRGQWLAALVYVLVSVMGAIGGMALVLHFLKFKL</sequence>
<dbReference type="Proteomes" id="UP000554144">
    <property type="component" value="Unassembled WGS sequence"/>
</dbReference>
<dbReference type="AlphaFoldDB" id="A0A853H3M6"/>
<evidence type="ECO:0000256" key="9">
    <source>
        <dbReference type="ARBA" id="ARBA00023303"/>
    </source>
</evidence>
<keyword evidence="2 12" id="KW-1003">Cell membrane</keyword>
<organism evidence="13 14">
    <name type="scientific">Pollutimonas harenae</name>
    <dbReference type="NCBI Taxonomy" id="657015"/>
    <lineage>
        <taxon>Bacteria</taxon>
        <taxon>Pseudomonadati</taxon>
        <taxon>Pseudomonadota</taxon>
        <taxon>Betaproteobacteria</taxon>
        <taxon>Burkholderiales</taxon>
        <taxon>Alcaligenaceae</taxon>
        <taxon>Pollutimonas</taxon>
    </lineage>
</organism>
<evidence type="ECO:0000256" key="4">
    <source>
        <dbReference type="ARBA" id="ARBA00022692"/>
    </source>
</evidence>
<feature type="binding site" evidence="12">
    <location>
        <position position="75"/>
    </location>
    <ligand>
        <name>Na(+)</name>
        <dbReference type="ChEBI" id="CHEBI:29101"/>
        <note>structural</note>
    </ligand>
</feature>
<keyword evidence="8 12" id="KW-0472">Membrane</keyword>
<evidence type="ECO:0000256" key="6">
    <source>
        <dbReference type="ARBA" id="ARBA00023053"/>
    </source>
</evidence>
<name>A0A853H3M6_9BURK</name>
<gene>
    <name evidence="12 13" type="primary">crcB</name>
    <name evidence="12" type="synonym">fluC</name>
    <name evidence="13" type="ORF">H0A62_09335</name>
</gene>
<evidence type="ECO:0000256" key="2">
    <source>
        <dbReference type="ARBA" id="ARBA00022475"/>
    </source>
</evidence>
<dbReference type="GO" id="GO:0046872">
    <property type="term" value="F:metal ion binding"/>
    <property type="evidence" value="ECO:0007669"/>
    <property type="project" value="UniProtKB-KW"/>
</dbReference>
<proteinExistence type="inferred from homology"/>
<keyword evidence="12" id="KW-0479">Metal-binding</keyword>